<dbReference type="Pfam" id="PF01467">
    <property type="entry name" value="CTP_transf_like"/>
    <property type="match status" value="1"/>
</dbReference>
<keyword evidence="1" id="KW-0547">Nucleotide-binding</keyword>
<dbReference type="Gene3D" id="3.40.50.620">
    <property type="entry name" value="HUPs"/>
    <property type="match status" value="1"/>
</dbReference>
<reference evidence="4" key="2">
    <citation type="submission" date="2022-06" db="UniProtKB">
        <authorList>
            <consortium name="EnsemblMetazoa"/>
        </authorList>
    </citation>
    <scope>IDENTIFICATION</scope>
</reference>
<dbReference type="EnsemblMetazoa" id="XM_001944760.4">
    <property type="protein sequence ID" value="XP_001944795.1"/>
    <property type="gene ID" value="LOC100159484"/>
</dbReference>
<dbReference type="PROSITE" id="PS51219">
    <property type="entry name" value="DPCK"/>
    <property type="match status" value="1"/>
</dbReference>
<dbReference type="KEGG" id="api:100159484"/>
<dbReference type="InterPro" id="IPR027417">
    <property type="entry name" value="P-loop_NTPase"/>
</dbReference>
<dbReference type="NCBIfam" id="NF001985">
    <property type="entry name" value="PRK00777.1"/>
    <property type="match status" value="1"/>
</dbReference>
<keyword evidence="5" id="KW-1185">Reference proteome</keyword>
<dbReference type="OMA" id="TQCLQSY"/>
<accession>A0A8R1W3D5</accession>
<dbReference type="InterPro" id="IPR014729">
    <property type="entry name" value="Rossmann-like_a/b/a_fold"/>
</dbReference>
<dbReference type="OrthoDB" id="330671at2759"/>
<keyword evidence="2" id="KW-0067">ATP-binding</keyword>
<reference evidence="5" key="1">
    <citation type="submission" date="2010-06" db="EMBL/GenBank/DDBJ databases">
        <authorList>
            <person name="Jiang H."/>
            <person name="Abraham K."/>
            <person name="Ali S."/>
            <person name="Alsbrooks S.L."/>
            <person name="Anim B.N."/>
            <person name="Anosike U.S."/>
            <person name="Attaway T."/>
            <person name="Bandaranaike D.P."/>
            <person name="Battles P.K."/>
            <person name="Bell S.N."/>
            <person name="Bell A.V."/>
            <person name="Beltran B."/>
            <person name="Bickham C."/>
            <person name="Bustamante Y."/>
            <person name="Caleb T."/>
            <person name="Canada A."/>
            <person name="Cardenas V."/>
            <person name="Carter K."/>
            <person name="Chacko J."/>
            <person name="Chandrabose M.N."/>
            <person name="Chavez D."/>
            <person name="Chavez A."/>
            <person name="Chen L."/>
            <person name="Chu H.-S."/>
            <person name="Claassen K.J."/>
            <person name="Cockrell R."/>
            <person name="Collins M."/>
            <person name="Cooper J.A."/>
            <person name="Cree A."/>
            <person name="Curry S.M."/>
            <person name="Da Y."/>
            <person name="Dao M.D."/>
            <person name="Das B."/>
            <person name="Davila M.-L."/>
            <person name="Davy-Carroll L."/>
            <person name="Denson S."/>
            <person name="Dinh H."/>
            <person name="Ebong V.E."/>
            <person name="Edwards J.R."/>
            <person name="Egan A."/>
            <person name="El-Daye J."/>
            <person name="Escobedo L."/>
            <person name="Fernandez S."/>
            <person name="Fernando P.R."/>
            <person name="Flagg N."/>
            <person name="Forbes L.D."/>
            <person name="Fowler R.G."/>
            <person name="Fu Q."/>
            <person name="Gabisi R.A."/>
            <person name="Ganer J."/>
            <person name="Garbino Pronczuk A."/>
            <person name="Garcia R.M."/>
            <person name="Garner T."/>
            <person name="Garrett T.E."/>
            <person name="Gonzalez D.A."/>
            <person name="Hamid H."/>
            <person name="Hawkins E.S."/>
            <person name="Hirani K."/>
            <person name="Hogues M.E."/>
            <person name="Hollins B."/>
            <person name="Hsiao C.-H."/>
            <person name="Jabil R."/>
            <person name="James M.L."/>
            <person name="Jhangiani S.N."/>
            <person name="Johnson B."/>
            <person name="Johnson Q."/>
            <person name="Joshi V."/>
            <person name="Kalu J.B."/>
            <person name="Kam C."/>
            <person name="Kashfia A."/>
            <person name="Keebler J."/>
            <person name="Kisamo H."/>
            <person name="Kovar C.L."/>
            <person name="Lago L.A."/>
            <person name="Lai C.-Y."/>
            <person name="Laidlaw J."/>
            <person name="Lara F."/>
            <person name="Le T.-K."/>
            <person name="Lee S.L."/>
            <person name="Legall F.H."/>
            <person name="Lemon S.J."/>
            <person name="Lewis L.R."/>
            <person name="Li B."/>
            <person name="Liu Y."/>
            <person name="Liu Y.-S."/>
            <person name="Lopez J."/>
            <person name="Lozado R.J."/>
            <person name="Lu J."/>
            <person name="Madu R.C."/>
            <person name="Maheshwari M."/>
            <person name="Maheshwari R."/>
            <person name="Malloy K."/>
            <person name="Martinez E."/>
            <person name="Mathew T."/>
            <person name="Mercado I.C."/>
            <person name="Mercado C."/>
            <person name="Meyer B."/>
            <person name="Montgomery K."/>
            <person name="Morgan M.B."/>
            <person name="Munidasa M."/>
            <person name="Nazareth L.V."/>
            <person name="Nelson J."/>
            <person name="Ng B.M."/>
            <person name="Nguyen N.B."/>
            <person name="Nguyen P.Q."/>
            <person name="Nguyen T."/>
            <person name="Obregon M."/>
            <person name="Okwuonu G.O."/>
            <person name="Onwere C.G."/>
            <person name="Orozco G."/>
            <person name="Parra A."/>
            <person name="Patel S."/>
            <person name="Patil S."/>
            <person name="Perez A."/>
            <person name="Perez Y."/>
            <person name="Pham C."/>
            <person name="Primus E.L."/>
            <person name="Pu L.-L."/>
            <person name="Puazo M."/>
            <person name="Qin X."/>
            <person name="Quiroz J.B."/>
            <person name="Reese J."/>
            <person name="Richards S."/>
            <person name="Rives C.M."/>
            <person name="Robberts R."/>
            <person name="Ruiz S.J."/>
            <person name="Ruiz M.J."/>
            <person name="Santibanez J."/>
            <person name="Schneider B.W."/>
            <person name="Sisson I."/>
            <person name="Smith M."/>
            <person name="Sodergren E."/>
            <person name="Song X.-Z."/>
            <person name="Song B.B."/>
            <person name="Summersgill H."/>
            <person name="Thelus R."/>
            <person name="Thornton R.D."/>
            <person name="Trejos Z.Y."/>
            <person name="Usmani K."/>
            <person name="Vattathil S."/>
            <person name="Villasana D."/>
            <person name="Walker D.L."/>
            <person name="Wang S."/>
            <person name="Wang K."/>
            <person name="White C.S."/>
            <person name="Williams A.C."/>
            <person name="Williamson J."/>
            <person name="Wilson K."/>
            <person name="Woghiren I.O."/>
            <person name="Woodworth J.R."/>
            <person name="Worley K.C."/>
            <person name="Wright R.A."/>
            <person name="Wu W."/>
            <person name="Young L."/>
            <person name="Zhang L."/>
            <person name="Zhang J."/>
            <person name="Zhu Y."/>
            <person name="Muzny D.M."/>
            <person name="Weinstock G."/>
            <person name="Gibbs R.A."/>
        </authorList>
    </citation>
    <scope>NUCLEOTIDE SEQUENCE [LARGE SCALE GENOMIC DNA]</scope>
    <source>
        <strain evidence="5">LSR1</strain>
    </source>
</reference>
<dbReference type="AlphaFoldDB" id="A0A8R1W3D5"/>
<evidence type="ECO:0000313" key="4">
    <source>
        <dbReference type="EnsemblMetazoa" id="XP_001944795.1"/>
    </source>
</evidence>
<organism evidence="4 5">
    <name type="scientific">Acyrthosiphon pisum</name>
    <name type="common">Pea aphid</name>
    <dbReference type="NCBI Taxonomy" id="7029"/>
    <lineage>
        <taxon>Eukaryota</taxon>
        <taxon>Metazoa</taxon>
        <taxon>Ecdysozoa</taxon>
        <taxon>Arthropoda</taxon>
        <taxon>Hexapoda</taxon>
        <taxon>Insecta</taxon>
        <taxon>Pterygota</taxon>
        <taxon>Neoptera</taxon>
        <taxon>Paraneoptera</taxon>
        <taxon>Hemiptera</taxon>
        <taxon>Sternorrhyncha</taxon>
        <taxon>Aphidomorpha</taxon>
        <taxon>Aphidoidea</taxon>
        <taxon>Aphididae</taxon>
        <taxon>Macrosiphini</taxon>
        <taxon>Acyrthosiphon</taxon>
    </lineage>
</organism>
<dbReference type="CDD" id="cd02022">
    <property type="entry name" value="DPCK"/>
    <property type="match status" value="1"/>
</dbReference>
<dbReference type="GO" id="GO:0015937">
    <property type="term" value="P:coenzyme A biosynthetic process"/>
    <property type="evidence" value="ECO:0007669"/>
    <property type="project" value="InterPro"/>
</dbReference>
<dbReference type="SUPFAM" id="SSF52374">
    <property type="entry name" value="Nucleotidylyl transferase"/>
    <property type="match status" value="1"/>
</dbReference>
<dbReference type="InterPro" id="IPR001977">
    <property type="entry name" value="Depp_CoAkinase"/>
</dbReference>
<evidence type="ECO:0000313" key="5">
    <source>
        <dbReference type="Proteomes" id="UP000007819"/>
    </source>
</evidence>
<evidence type="ECO:0000256" key="2">
    <source>
        <dbReference type="ARBA" id="ARBA00022840"/>
    </source>
</evidence>
<dbReference type="Gene3D" id="3.40.50.300">
    <property type="entry name" value="P-loop containing nucleotide triphosphate hydrolases"/>
    <property type="match status" value="1"/>
</dbReference>
<dbReference type="FunFam" id="3.40.50.620:FF:000089">
    <property type="entry name" value="Bifunctional coenzyme A synthase"/>
    <property type="match status" value="1"/>
</dbReference>
<evidence type="ECO:0000256" key="1">
    <source>
        <dbReference type="ARBA" id="ARBA00022741"/>
    </source>
</evidence>
<dbReference type="PANTHER" id="PTHR10695">
    <property type="entry name" value="DEPHOSPHO-COA KINASE-RELATED"/>
    <property type="match status" value="1"/>
</dbReference>
<dbReference type="GO" id="GO:0004140">
    <property type="term" value="F:dephospho-CoA kinase activity"/>
    <property type="evidence" value="ECO:0007669"/>
    <property type="project" value="InterPro"/>
</dbReference>
<dbReference type="RefSeq" id="XP_001944795.1">
    <property type="nucleotide sequence ID" value="XM_001944760.4"/>
</dbReference>
<proteinExistence type="inferred from homology"/>
<evidence type="ECO:0000259" key="3">
    <source>
        <dbReference type="Pfam" id="PF01467"/>
    </source>
</evidence>
<dbReference type="InterPro" id="IPR004821">
    <property type="entry name" value="Cyt_trans-like"/>
</dbReference>
<dbReference type="CDD" id="cd02164">
    <property type="entry name" value="PPAT_CoAS"/>
    <property type="match status" value="1"/>
</dbReference>
<dbReference type="NCBIfam" id="TIGR00125">
    <property type="entry name" value="cyt_tran_rel"/>
    <property type="match status" value="1"/>
</dbReference>
<dbReference type="PANTHER" id="PTHR10695:SF46">
    <property type="entry name" value="BIFUNCTIONAL COENZYME A SYNTHASE-RELATED"/>
    <property type="match status" value="1"/>
</dbReference>
<protein>
    <recommendedName>
        <fullName evidence="3">Cytidyltransferase-like domain-containing protein</fullName>
    </recommendedName>
</protein>
<feature type="domain" description="Cytidyltransferase-like" evidence="3">
    <location>
        <begin position="148"/>
        <end position="296"/>
    </location>
</feature>
<dbReference type="NCBIfam" id="TIGR00152">
    <property type="entry name" value="dephospho-CoA kinase"/>
    <property type="match status" value="1"/>
</dbReference>
<dbReference type="GeneID" id="100159484"/>
<dbReference type="Proteomes" id="UP000007819">
    <property type="component" value="Chromosome X"/>
</dbReference>
<dbReference type="GO" id="GO:0005524">
    <property type="term" value="F:ATP binding"/>
    <property type="evidence" value="ECO:0007669"/>
    <property type="project" value="UniProtKB-KW"/>
</dbReference>
<dbReference type="HAMAP" id="MF_00376">
    <property type="entry name" value="Dephospho_CoA_kinase"/>
    <property type="match status" value="1"/>
</dbReference>
<dbReference type="SUPFAM" id="SSF52540">
    <property type="entry name" value="P-loop containing nucleoside triphosphate hydrolases"/>
    <property type="match status" value="1"/>
</dbReference>
<name>A0A8R1W3D5_ACYPI</name>
<sequence>MANTGLLICSNPFRLLRIFPQIQRDVQSTLYVHFFPLPMPDKKTVRHRFMMIDAYKNLSPMNVDVRILLCGLKGTLNSQITTKRPVDVIFYDDHIKSEQLHHVMSSLSNKSPNCKTVFVQPNEAYSSNDTKENNQYDEMENKLYESVVLGGTFDRLHKGHKILLSTAALKCTRKLTVGVTDISMLDDSKKLKELIEPCNTRISNVEGFLKDIDPTLEYEVLPIYDIYGPTIHDPTFQMIILSEETVKGGELINEKRIQANLRPLDIIPVPLLEEDKSTSDCCEEEEQKISSSNYRMRMLGTLLKPPQPNPNIPSCPYIIGLTGGIASGKSSIANYLKDLGAFVINADTVAHKLYDINQPAYQAVIDVFGSSILTTNKEVDRKKLGAIVFSDKDKMEQLNTILWPLILKRVKSIIQSTKGHNIVVLEAAVLLSANWQDHCHEIWVSIIPRKEAEIRLQERNKLSKKQALERIESQPSNYEYVENANVLFSTLWSYNFTHIQIKRAWNSLLSRVSSNH</sequence>
<dbReference type="Pfam" id="PF01121">
    <property type="entry name" value="CoaE"/>
    <property type="match status" value="1"/>
</dbReference>